<comment type="caution">
    <text evidence="2">The sequence shown here is derived from an EMBL/GenBank/DDBJ whole genome shotgun (WGS) entry which is preliminary data.</text>
</comment>
<keyword evidence="3" id="KW-1185">Reference proteome</keyword>
<evidence type="ECO:0000313" key="2">
    <source>
        <dbReference type="EMBL" id="KAL2651861.1"/>
    </source>
</evidence>
<sequence length="133" mass="14745">MKVGRLVGAKGLKKRLIGIKNTAILKKSKRMPKGFTMVLEEESSSTNKLEMATKVTTLQDDAGSKKLVVTPEVPKEELKMEMVKAHPKADKGKSPVVETKLEPRVSSPAKERFNVPKSHLENKQYSDITSTNL</sequence>
<evidence type="ECO:0000313" key="3">
    <source>
        <dbReference type="Proteomes" id="UP001605036"/>
    </source>
</evidence>
<proteinExistence type="predicted"/>
<gene>
    <name evidence="2" type="ORF">R1flu_019989</name>
</gene>
<dbReference type="AlphaFoldDB" id="A0ABD1ZME6"/>
<reference evidence="2 3" key="1">
    <citation type="submission" date="2024-09" db="EMBL/GenBank/DDBJ databases">
        <title>Chromosome-scale assembly of Riccia fluitans.</title>
        <authorList>
            <person name="Paukszto L."/>
            <person name="Sawicki J."/>
            <person name="Karawczyk K."/>
            <person name="Piernik-Szablinska J."/>
            <person name="Szczecinska M."/>
            <person name="Mazdziarz M."/>
        </authorList>
    </citation>
    <scope>NUCLEOTIDE SEQUENCE [LARGE SCALE GENOMIC DNA]</scope>
    <source>
        <strain evidence="2">Rf_01</strain>
        <tissue evidence="2">Aerial parts of the thallus</tissue>
    </source>
</reference>
<feature type="region of interest" description="Disordered" evidence="1">
    <location>
        <begin position="83"/>
        <end position="133"/>
    </location>
</feature>
<dbReference type="Proteomes" id="UP001605036">
    <property type="component" value="Unassembled WGS sequence"/>
</dbReference>
<evidence type="ECO:0000256" key="1">
    <source>
        <dbReference type="SAM" id="MobiDB-lite"/>
    </source>
</evidence>
<dbReference type="EMBL" id="JBHFFA010000001">
    <property type="protein sequence ID" value="KAL2651861.1"/>
    <property type="molecule type" value="Genomic_DNA"/>
</dbReference>
<protein>
    <submittedName>
        <fullName evidence="2">Uncharacterized protein</fullName>
    </submittedName>
</protein>
<accession>A0ABD1ZME6</accession>
<name>A0ABD1ZME6_9MARC</name>
<organism evidence="2 3">
    <name type="scientific">Riccia fluitans</name>
    <dbReference type="NCBI Taxonomy" id="41844"/>
    <lineage>
        <taxon>Eukaryota</taxon>
        <taxon>Viridiplantae</taxon>
        <taxon>Streptophyta</taxon>
        <taxon>Embryophyta</taxon>
        <taxon>Marchantiophyta</taxon>
        <taxon>Marchantiopsida</taxon>
        <taxon>Marchantiidae</taxon>
        <taxon>Marchantiales</taxon>
        <taxon>Ricciaceae</taxon>
        <taxon>Riccia</taxon>
    </lineage>
</organism>
<feature type="compositionally biased region" description="Basic and acidic residues" evidence="1">
    <location>
        <begin position="83"/>
        <end position="124"/>
    </location>
</feature>